<sequence length="361" mass="39977">MLSGAIRRASAVARPSTFPSFSPRLASPSIVRTIATRTTQFTLNTGAKIPALGFGTFQDADAQEDAVAQCLKAGFRLIDTAQVYHVEDAVGRGVKKSGVPREDVFLATKLWCNKFHPDDVAASLDDSLKALDTPYVDLLLMHYPVVFQRGDEPFPRDANGRMILGKTTYVDTWKAMADLVKSGKVKAIGVSNFSQGEIQTLIDKTDVVPAVHQMEVHPYLQQAKFNEYLRANGIHVVQFSPLGNMNPFYRNTGWSKDIAHTTPPITESKLLKEIGDKYGKTPVQIALAWGINNGRSVIPKSVVDWQIEQNLAADFELDPADIEKISTMDQKLRFNDPSADYEYRLYSDLEGIEGTKDGKTH</sequence>
<comment type="caution">
    <text evidence="3">The sequence shown here is derived from an EMBL/GenBank/DDBJ whole genome shotgun (WGS) entry which is preliminary data.</text>
</comment>
<dbReference type="Gene3D" id="3.20.20.100">
    <property type="entry name" value="NADP-dependent oxidoreductase domain"/>
    <property type="match status" value="1"/>
</dbReference>
<dbReference type="Proteomes" id="UP001642482">
    <property type="component" value="Unassembled WGS sequence"/>
</dbReference>
<evidence type="ECO:0000313" key="4">
    <source>
        <dbReference type="Proteomes" id="UP001642482"/>
    </source>
</evidence>
<proteinExistence type="predicted"/>
<accession>A0ABP0C3H3</accession>
<dbReference type="InterPro" id="IPR018170">
    <property type="entry name" value="Aldo/ket_reductase_CS"/>
</dbReference>
<dbReference type="CDD" id="cd19071">
    <property type="entry name" value="AKR_AKR1-5-like"/>
    <property type="match status" value="1"/>
</dbReference>
<name>A0ABP0C3H3_9PEZI</name>
<keyword evidence="1" id="KW-0560">Oxidoreductase</keyword>
<dbReference type="InterPro" id="IPR020471">
    <property type="entry name" value="AKR"/>
</dbReference>
<reference evidence="3 4" key="1">
    <citation type="submission" date="2024-01" db="EMBL/GenBank/DDBJ databases">
        <authorList>
            <person name="Allen C."/>
            <person name="Tagirdzhanova G."/>
        </authorList>
    </citation>
    <scope>NUCLEOTIDE SEQUENCE [LARGE SCALE GENOMIC DNA]</scope>
</reference>
<dbReference type="PROSITE" id="PS00798">
    <property type="entry name" value="ALDOKETO_REDUCTASE_1"/>
    <property type="match status" value="1"/>
</dbReference>
<dbReference type="SUPFAM" id="SSF51430">
    <property type="entry name" value="NAD(P)-linked oxidoreductase"/>
    <property type="match status" value="1"/>
</dbReference>
<dbReference type="InterPro" id="IPR036812">
    <property type="entry name" value="NAD(P)_OxRdtase_dom_sf"/>
</dbReference>
<evidence type="ECO:0000259" key="2">
    <source>
        <dbReference type="Pfam" id="PF00248"/>
    </source>
</evidence>
<feature type="domain" description="NADP-dependent oxidoreductase" evidence="2">
    <location>
        <begin position="57"/>
        <end position="327"/>
    </location>
</feature>
<keyword evidence="4" id="KW-1185">Reference proteome</keyword>
<dbReference type="PIRSF" id="PIRSF000097">
    <property type="entry name" value="AKR"/>
    <property type="match status" value="1"/>
</dbReference>
<dbReference type="EMBL" id="CAWUHD010000066">
    <property type="protein sequence ID" value="CAK7226557.1"/>
    <property type="molecule type" value="Genomic_DNA"/>
</dbReference>
<dbReference type="InterPro" id="IPR023210">
    <property type="entry name" value="NADP_OxRdtase_dom"/>
</dbReference>
<dbReference type="Pfam" id="PF00248">
    <property type="entry name" value="Aldo_ket_red"/>
    <property type="match status" value="1"/>
</dbReference>
<dbReference type="PANTHER" id="PTHR11732">
    <property type="entry name" value="ALDO/KETO REDUCTASE"/>
    <property type="match status" value="1"/>
</dbReference>
<organism evidence="3 4">
    <name type="scientific">Sporothrix eucalyptigena</name>
    <dbReference type="NCBI Taxonomy" id="1812306"/>
    <lineage>
        <taxon>Eukaryota</taxon>
        <taxon>Fungi</taxon>
        <taxon>Dikarya</taxon>
        <taxon>Ascomycota</taxon>
        <taxon>Pezizomycotina</taxon>
        <taxon>Sordariomycetes</taxon>
        <taxon>Sordariomycetidae</taxon>
        <taxon>Ophiostomatales</taxon>
        <taxon>Ophiostomataceae</taxon>
        <taxon>Sporothrix</taxon>
    </lineage>
</organism>
<protein>
    <recommendedName>
        <fullName evidence="2">NADP-dependent oxidoreductase domain-containing protein</fullName>
    </recommendedName>
</protein>
<evidence type="ECO:0000313" key="3">
    <source>
        <dbReference type="EMBL" id="CAK7226557.1"/>
    </source>
</evidence>
<gene>
    <name evidence="3" type="ORF">SEUCBS140593_006279</name>
</gene>
<evidence type="ECO:0000256" key="1">
    <source>
        <dbReference type="ARBA" id="ARBA00023002"/>
    </source>
</evidence>
<dbReference type="PRINTS" id="PR00069">
    <property type="entry name" value="ALDKETRDTASE"/>
</dbReference>
<dbReference type="PROSITE" id="PS00062">
    <property type="entry name" value="ALDOKETO_REDUCTASE_2"/>
    <property type="match status" value="1"/>
</dbReference>